<evidence type="ECO:0000256" key="2">
    <source>
        <dbReference type="ARBA" id="ARBA00006812"/>
    </source>
</evidence>
<dbReference type="GO" id="GO:0005524">
    <property type="term" value="F:ATP binding"/>
    <property type="evidence" value="ECO:0007669"/>
    <property type="project" value="UniProtKB-KW"/>
</dbReference>
<dbReference type="PANTHER" id="PTHR30201">
    <property type="entry name" value="TRIPHOSPHORIBOSYL-DEPHOSPHO-COA SYNTHASE"/>
    <property type="match status" value="1"/>
</dbReference>
<sequence>MLDTVTPDRAETPLDRAVLANNLHQALARIAHLSPSLNLLHIAPEDDNRAATVLLGSVYSAACDRLSHSLLLTQNQICDNALQQVKRIPAQAGDFPALVEIVRTLTLPVWSRLIRDGHTFNTAALQSLLHILAWRSDNHWLQDQAQRLLWQGGILGEGGEKALQRLDEAAASRGLSFPAASEILATTCFLSAFPAGPFVTDNEVIGCK</sequence>
<organism evidence="8">
    <name type="scientific">Phytobacter massiliensis</name>
    <dbReference type="NCBI Taxonomy" id="1485952"/>
    <lineage>
        <taxon>Bacteria</taxon>
        <taxon>Pseudomonadati</taxon>
        <taxon>Pseudomonadota</taxon>
        <taxon>Gammaproteobacteria</taxon>
        <taxon>Enterobacterales</taxon>
        <taxon>Enterobacteriaceae</taxon>
        <taxon>Phytobacter</taxon>
    </lineage>
</organism>
<dbReference type="PANTHER" id="PTHR30201:SF2">
    <property type="entry name" value="2-(5''-TRIPHOSPHORIBOSYL)-3'-DEPHOSPHOCOENZYME-A SYNTHASE"/>
    <property type="match status" value="1"/>
</dbReference>
<evidence type="ECO:0000256" key="3">
    <source>
        <dbReference type="ARBA" id="ARBA00012074"/>
    </source>
</evidence>
<dbReference type="AlphaFoldDB" id="A0A6N3E637"/>
<dbReference type="EMBL" id="CACRTZ010000018">
    <property type="protein sequence ID" value="VYU37156.1"/>
    <property type="molecule type" value="Genomic_DNA"/>
</dbReference>
<keyword evidence="6" id="KW-0547">Nucleotide-binding</keyword>
<dbReference type="GO" id="GO:0046917">
    <property type="term" value="F:triphosphoribosyl-dephospho-CoA synthase activity"/>
    <property type="evidence" value="ECO:0007669"/>
    <property type="project" value="UniProtKB-EC"/>
</dbReference>
<keyword evidence="5" id="KW-0808">Transferase</keyword>
<gene>
    <name evidence="8" type="ORF">EMLFYP7_02133</name>
</gene>
<proteinExistence type="inferred from homology"/>
<evidence type="ECO:0000313" key="8">
    <source>
        <dbReference type="EMBL" id="VYU37156.1"/>
    </source>
</evidence>
<reference evidence="8" key="1">
    <citation type="submission" date="2019-11" db="EMBL/GenBank/DDBJ databases">
        <authorList>
            <person name="Feng L."/>
        </authorList>
    </citation>
    <scope>NUCLEOTIDE SEQUENCE</scope>
    <source>
        <strain evidence="8">EMassiliensisLFYP7</strain>
    </source>
</reference>
<comment type="similarity">
    <text evidence="2">Belongs to the CitG/MdcB family.</text>
</comment>
<keyword evidence="7" id="KW-0067">ATP-binding</keyword>
<accession>A0A6N3E637</accession>
<name>A0A6N3E637_9ENTR</name>
<evidence type="ECO:0000256" key="6">
    <source>
        <dbReference type="ARBA" id="ARBA00022741"/>
    </source>
</evidence>
<evidence type="ECO:0000256" key="5">
    <source>
        <dbReference type="ARBA" id="ARBA00022679"/>
    </source>
</evidence>
<evidence type="ECO:0000256" key="1">
    <source>
        <dbReference type="ARBA" id="ARBA00001210"/>
    </source>
</evidence>
<protein>
    <recommendedName>
        <fullName evidence="4">2-(5''-triphosphoribosyl)-3'-dephosphocoenzyme-A synthase</fullName>
        <ecNumber evidence="3">2.4.2.52</ecNumber>
    </recommendedName>
</protein>
<dbReference type="EC" id="2.4.2.52" evidence="3"/>
<evidence type="ECO:0000256" key="4">
    <source>
        <dbReference type="ARBA" id="ARBA00020625"/>
    </source>
</evidence>
<dbReference type="RefSeq" id="WP_156566164.1">
    <property type="nucleotide sequence ID" value="NZ_CACRTZ010000018.1"/>
</dbReference>
<evidence type="ECO:0000256" key="7">
    <source>
        <dbReference type="ARBA" id="ARBA00022840"/>
    </source>
</evidence>
<dbReference type="GO" id="GO:0051191">
    <property type="term" value="P:prosthetic group biosynthetic process"/>
    <property type="evidence" value="ECO:0007669"/>
    <property type="project" value="TreeGrafter"/>
</dbReference>
<dbReference type="InterPro" id="IPR002736">
    <property type="entry name" value="CitG"/>
</dbReference>
<comment type="catalytic activity">
    <reaction evidence="1">
        <text>3'-dephospho-CoA + ATP = 2'-(5''-triphospho-alpha-D-ribosyl)-3'-dephospho-CoA + adenine</text>
        <dbReference type="Rhea" id="RHEA:15117"/>
        <dbReference type="ChEBI" id="CHEBI:16708"/>
        <dbReference type="ChEBI" id="CHEBI:30616"/>
        <dbReference type="ChEBI" id="CHEBI:57328"/>
        <dbReference type="ChEBI" id="CHEBI:61378"/>
        <dbReference type="EC" id="2.4.2.52"/>
    </reaction>
</comment>